<protein>
    <recommendedName>
        <fullName evidence="2">DUF7907 domain-containing protein</fullName>
    </recommendedName>
</protein>
<feature type="chain" id="PRO_5043008849" description="DUF7907 domain-containing protein" evidence="1">
    <location>
        <begin position="18"/>
        <end position="210"/>
    </location>
</feature>
<dbReference type="AlphaFoldDB" id="A0AAN7UUJ5"/>
<feature type="domain" description="DUF7907" evidence="2">
    <location>
        <begin position="28"/>
        <end position="185"/>
    </location>
</feature>
<organism evidence="3 4">
    <name type="scientific">Xylaria bambusicola</name>
    <dbReference type="NCBI Taxonomy" id="326684"/>
    <lineage>
        <taxon>Eukaryota</taxon>
        <taxon>Fungi</taxon>
        <taxon>Dikarya</taxon>
        <taxon>Ascomycota</taxon>
        <taxon>Pezizomycotina</taxon>
        <taxon>Sordariomycetes</taxon>
        <taxon>Xylariomycetidae</taxon>
        <taxon>Xylariales</taxon>
        <taxon>Xylariaceae</taxon>
        <taxon>Xylaria</taxon>
    </lineage>
</organism>
<feature type="signal peptide" evidence="1">
    <location>
        <begin position="1"/>
        <end position="17"/>
    </location>
</feature>
<dbReference type="Proteomes" id="UP001305414">
    <property type="component" value="Unassembled WGS sequence"/>
</dbReference>
<sequence>MQLTTLFTAALVGLTTALPTSHTTTGSSKGFKLRVNVTDTTQDLTPSVQNLYLSTLRTGAGTALSTLTPSTTSPFYLNGTAYHTTIVQDIPNVYPLSLTVAGPSQYDVFYPTEHPIGAAVNGGTELFLRPGEPILFPLDEGGVYAVCKRDVVLGGQKTSILTARYVYGDESAPADCAPVEFVVECAVLPDLPEGSSWNHDFAFEVPCVRA</sequence>
<name>A0AAN7UUJ5_9PEZI</name>
<dbReference type="InterPro" id="IPR057229">
    <property type="entry name" value="DUF7907"/>
</dbReference>
<keyword evidence="1" id="KW-0732">Signal</keyword>
<evidence type="ECO:0000256" key="1">
    <source>
        <dbReference type="SAM" id="SignalP"/>
    </source>
</evidence>
<keyword evidence="4" id="KW-1185">Reference proteome</keyword>
<accession>A0AAN7UUJ5</accession>
<dbReference type="Pfam" id="PF25484">
    <property type="entry name" value="DUF7907"/>
    <property type="match status" value="1"/>
</dbReference>
<proteinExistence type="predicted"/>
<evidence type="ECO:0000259" key="2">
    <source>
        <dbReference type="Pfam" id="PF25484"/>
    </source>
</evidence>
<evidence type="ECO:0000313" key="3">
    <source>
        <dbReference type="EMBL" id="KAK5631349.1"/>
    </source>
</evidence>
<dbReference type="EMBL" id="JAWHQM010000019">
    <property type="protein sequence ID" value="KAK5631349.1"/>
    <property type="molecule type" value="Genomic_DNA"/>
</dbReference>
<gene>
    <name evidence="3" type="ORF">RRF57_007063</name>
</gene>
<comment type="caution">
    <text evidence="3">The sequence shown here is derived from an EMBL/GenBank/DDBJ whole genome shotgun (WGS) entry which is preliminary data.</text>
</comment>
<reference evidence="3 4" key="1">
    <citation type="submission" date="2023-10" db="EMBL/GenBank/DDBJ databases">
        <title>Draft genome sequence of Xylaria bambusicola isolate GMP-LS, the root and basal stem rot pathogen of sugarcane in Indonesia.</title>
        <authorList>
            <person name="Selvaraj P."/>
            <person name="Muralishankar V."/>
            <person name="Muruganantham S."/>
            <person name="Sp S."/>
            <person name="Haryani S."/>
            <person name="Lau K.J.X."/>
            <person name="Naqvi N.I."/>
        </authorList>
    </citation>
    <scope>NUCLEOTIDE SEQUENCE [LARGE SCALE GENOMIC DNA]</scope>
    <source>
        <strain evidence="3">GMP-LS</strain>
    </source>
</reference>
<evidence type="ECO:0000313" key="4">
    <source>
        <dbReference type="Proteomes" id="UP001305414"/>
    </source>
</evidence>